<evidence type="ECO:0000256" key="6">
    <source>
        <dbReference type="ARBA" id="ARBA00022763"/>
    </source>
</evidence>
<evidence type="ECO:0000256" key="1">
    <source>
        <dbReference type="ARBA" id="ARBA00001936"/>
    </source>
</evidence>
<dbReference type="AlphaFoldDB" id="A0A8H6ZCQ2"/>
<proteinExistence type="predicted"/>
<evidence type="ECO:0000256" key="3">
    <source>
        <dbReference type="ARBA" id="ARBA00004123"/>
    </source>
</evidence>
<dbReference type="SUPFAM" id="SSF56219">
    <property type="entry name" value="DNase I-like"/>
    <property type="match status" value="1"/>
</dbReference>
<dbReference type="InterPro" id="IPR036691">
    <property type="entry name" value="Endo/exonu/phosph_ase_sf"/>
</dbReference>
<evidence type="ECO:0000256" key="2">
    <source>
        <dbReference type="ARBA" id="ARBA00001946"/>
    </source>
</evidence>
<keyword evidence="7" id="KW-0378">Hydrolase</keyword>
<organism evidence="11 12">
    <name type="scientific">Mycena sanguinolenta</name>
    <dbReference type="NCBI Taxonomy" id="230812"/>
    <lineage>
        <taxon>Eukaryota</taxon>
        <taxon>Fungi</taxon>
        <taxon>Dikarya</taxon>
        <taxon>Basidiomycota</taxon>
        <taxon>Agaricomycotina</taxon>
        <taxon>Agaricomycetes</taxon>
        <taxon>Agaricomycetidae</taxon>
        <taxon>Agaricales</taxon>
        <taxon>Marasmiineae</taxon>
        <taxon>Mycenaceae</taxon>
        <taxon>Mycena</taxon>
    </lineage>
</organism>
<keyword evidence="6" id="KW-0227">DNA damage</keyword>
<dbReference type="GO" id="GO:0003697">
    <property type="term" value="F:single-stranded DNA binding"/>
    <property type="evidence" value="ECO:0007669"/>
    <property type="project" value="TreeGrafter"/>
</dbReference>
<gene>
    <name evidence="11" type="ORF">MSAN_00374500</name>
</gene>
<dbReference type="GO" id="GO:0046872">
    <property type="term" value="F:metal ion binding"/>
    <property type="evidence" value="ECO:0007669"/>
    <property type="project" value="UniProtKB-KW"/>
</dbReference>
<keyword evidence="8" id="KW-0460">Magnesium</keyword>
<dbReference type="GO" id="GO:0005737">
    <property type="term" value="C:cytoplasm"/>
    <property type="evidence" value="ECO:0007669"/>
    <property type="project" value="TreeGrafter"/>
</dbReference>
<comment type="caution">
    <text evidence="11">The sequence shown here is derived from an EMBL/GenBank/DDBJ whole genome shotgun (WGS) entry which is preliminary data.</text>
</comment>
<dbReference type="GO" id="GO:0005634">
    <property type="term" value="C:nucleus"/>
    <property type="evidence" value="ECO:0007669"/>
    <property type="project" value="UniProtKB-SubCell"/>
</dbReference>
<keyword evidence="4" id="KW-0540">Nuclease</keyword>
<evidence type="ECO:0000313" key="12">
    <source>
        <dbReference type="Proteomes" id="UP000623467"/>
    </source>
</evidence>
<dbReference type="CDD" id="cd09080">
    <property type="entry name" value="TDP2"/>
    <property type="match status" value="1"/>
</dbReference>
<accession>A0A8H6ZCQ2</accession>
<evidence type="ECO:0000256" key="9">
    <source>
        <dbReference type="ARBA" id="ARBA00023204"/>
    </source>
</evidence>
<keyword evidence="10" id="KW-0539">Nucleus</keyword>
<dbReference type="InterPro" id="IPR051547">
    <property type="entry name" value="TDP2-like"/>
</dbReference>
<evidence type="ECO:0000256" key="8">
    <source>
        <dbReference type="ARBA" id="ARBA00022842"/>
    </source>
</evidence>
<dbReference type="GO" id="GO:0004518">
    <property type="term" value="F:nuclease activity"/>
    <property type="evidence" value="ECO:0007669"/>
    <property type="project" value="UniProtKB-KW"/>
</dbReference>
<dbReference type="Proteomes" id="UP000623467">
    <property type="component" value="Unassembled WGS sequence"/>
</dbReference>
<evidence type="ECO:0000256" key="7">
    <source>
        <dbReference type="ARBA" id="ARBA00022801"/>
    </source>
</evidence>
<evidence type="ECO:0008006" key="13">
    <source>
        <dbReference type="Google" id="ProtNLM"/>
    </source>
</evidence>
<evidence type="ECO:0000256" key="10">
    <source>
        <dbReference type="ARBA" id="ARBA00023242"/>
    </source>
</evidence>
<keyword evidence="5" id="KW-0479">Metal-binding</keyword>
<dbReference type="GO" id="GO:0006302">
    <property type="term" value="P:double-strand break repair"/>
    <property type="evidence" value="ECO:0007669"/>
    <property type="project" value="TreeGrafter"/>
</dbReference>
<name>A0A8H6ZCQ2_9AGAR</name>
<dbReference type="PANTHER" id="PTHR15822:SF4">
    <property type="entry name" value="TYROSYL-DNA PHOSPHODIESTERASE 2"/>
    <property type="match status" value="1"/>
</dbReference>
<evidence type="ECO:0000256" key="4">
    <source>
        <dbReference type="ARBA" id="ARBA00022722"/>
    </source>
</evidence>
<sequence>MHCGDRSGPVIPPDLSNPLRQLRMYRYRGSRNKWHRMSPDHDKKREYEVPPSTIELVSWNVSFDQSFCAKRMESTLRHLEKVVFKCRDGEAPEPCIVLLQEVHAIHGLDVILRDKWVREHFIVTPADVDKHWPRNALYGNVTLVEKSIPVVDAYILEFGLSQMQRTGVIVDIALGAPKPRDYDVVIRIINTHLESLPQGNDIRPEQLSLLTKFLKGPGVRGGIVSGDMNPIGPEDAALPGALGLRDAWTRGDSDERGFTWGEQPPNQYPAARFDKILYLPRRGYRVDEPQRIGVGLKTFIDRVPGGLWTSDHYGLHTKLHLLR</sequence>
<protein>
    <recommendedName>
        <fullName evidence="13">Endonuclease/exonuclease/phosphatase domain-containing protein</fullName>
    </recommendedName>
</protein>
<reference evidence="11" key="1">
    <citation type="submission" date="2020-05" db="EMBL/GenBank/DDBJ databases">
        <title>Mycena genomes resolve the evolution of fungal bioluminescence.</title>
        <authorList>
            <person name="Tsai I.J."/>
        </authorList>
    </citation>
    <scope>NUCLEOTIDE SEQUENCE</scope>
    <source>
        <strain evidence="11">160909Yilan</strain>
    </source>
</reference>
<evidence type="ECO:0000313" key="11">
    <source>
        <dbReference type="EMBL" id="KAF7374884.1"/>
    </source>
</evidence>
<evidence type="ECO:0000256" key="5">
    <source>
        <dbReference type="ARBA" id="ARBA00022723"/>
    </source>
</evidence>
<dbReference type="OrthoDB" id="9975959at2759"/>
<comment type="subcellular location">
    <subcellularLocation>
        <location evidence="3">Nucleus</location>
    </subcellularLocation>
</comment>
<dbReference type="EMBL" id="JACAZH010000002">
    <property type="protein sequence ID" value="KAF7374884.1"/>
    <property type="molecule type" value="Genomic_DNA"/>
</dbReference>
<comment type="cofactor">
    <cofactor evidence="1">
        <name>Mn(2+)</name>
        <dbReference type="ChEBI" id="CHEBI:29035"/>
    </cofactor>
</comment>
<dbReference type="GO" id="GO:0070260">
    <property type="term" value="F:5'-tyrosyl-DNA phosphodiesterase activity"/>
    <property type="evidence" value="ECO:0007669"/>
    <property type="project" value="TreeGrafter"/>
</dbReference>
<comment type="cofactor">
    <cofactor evidence="2">
        <name>Mg(2+)</name>
        <dbReference type="ChEBI" id="CHEBI:18420"/>
    </cofactor>
</comment>
<keyword evidence="9" id="KW-0234">DNA repair</keyword>
<dbReference type="PANTHER" id="PTHR15822">
    <property type="entry name" value="TRAF AND TNF RECEPTOR-ASSOCIATED PROTEIN"/>
    <property type="match status" value="1"/>
</dbReference>
<keyword evidence="12" id="KW-1185">Reference proteome</keyword>
<dbReference type="Gene3D" id="3.60.10.10">
    <property type="entry name" value="Endonuclease/exonuclease/phosphatase"/>
    <property type="match status" value="1"/>
</dbReference>